<accession>A0A1H0UQF8</accession>
<name>A0A1H0UQF8_9BACT</name>
<organism evidence="1 2">
    <name type="scientific">Desulforhopalus singaporensis</name>
    <dbReference type="NCBI Taxonomy" id="91360"/>
    <lineage>
        <taxon>Bacteria</taxon>
        <taxon>Pseudomonadati</taxon>
        <taxon>Thermodesulfobacteriota</taxon>
        <taxon>Desulfobulbia</taxon>
        <taxon>Desulfobulbales</taxon>
        <taxon>Desulfocapsaceae</taxon>
        <taxon>Desulforhopalus</taxon>
    </lineage>
</organism>
<gene>
    <name evidence="1" type="ORF">SAMN05660330_03672</name>
</gene>
<dbReference type="AlphaFoldDB" id="A0A1H0UQF8"/>
<dbReference type="EMBL" id="FNJI01000035">
    <property type="protein sequence ID" value="SDP68482.1"/>
    <property type="molecule type" value="Genomic_DNA"/>
</dbReference>
<evidence type="ECO:0000313" key="1">
    <source>
        <dbReference type="EMBL" id="SDP68482.1"/>
    </source>
</evidence>
<proteinExistence type="predicted"/>
<protein>
    <submittedName>
        <fullName evidence="1">Uncharacterized protein</fullName>
    </submittedName>
</protein>
<sequence length="159" mass="17752">MSFFFVKTVPFLLLKAYCSRFITPYTCSWAVMATNKAMHFYVRHKRHTNLHPGFYFAHSAIYGATEQTITASQEMATAFHCSCLPVASGSLRKSTAAIQDRLTPAGIFRLFFLPGDNWSNLFSSPPESGAARMQSASGLFCGLCWQESFPRAIFPRACP</sequence>
<keyword evidence="2" id="KW-1185">Reference proteome</keyword>
<evidence type="ECO:0000313" key="2">
    <source>
        <dbReference type="Proteomes" id="UP000199073"/>
    </source>
</evidence>
<reference evidence="1 2" key="1">
    <citation type="submission" date="2016-10" db="EMBL/GenBank/DDBJ databases">
        <authorList>
            <person name="de Groot N.N."/>
        </authorList>
    </citation>
    <scope>NUCLEOTIDE SEQUENCE [LARGE SCALE GENOMIC DNA]</scope>
    <source>
        <strain evidence="1 2">DSM 12130</strain>
    </source>
</reference>
<dbReference type="Proteomes" id="UP000199073">
    <property type="component" value="Unassembled WGS sequence"/>
</dbReference>